<evidence type="ECO:0000256" key="7">
    <source>
        <dbReference type="ARBA" id="ARBA00023315"/>
    </source>
</evidence>
<dbReference type="UniPathway" id="UPA00666"/>
<dbReference type="NCBIfam" id="TIGR00546">
    <property type="entry name" value="lnt"/>
    <property type="match status" value="1"/>
</dbReference>
<keyword evidence="6 8" id="KW-0472">Membrane</keyword>
<comment type="function">
    <text evidence="8">Catalyzes the phospholipid dependent N-acylation of the N-terminal cysteine of apolipoprotein, the last step in lipoprotein maturation.</text>
</comment>
<feature type="transmembrane region" description="Helical" evidence="8">
    <location>
        <begin position="121"/>
        <end position="143"/>
    </location>
</feature>
<comment type="similarity">
    <text evidence="8">Belongs to the CN hydrolase family. Apolipoprotein N-acyltransferase subfamily.</text>
</comment>
<dbReference type="Pfam" id="PF20154">
    <property type="entry name" value="LNT_N"/>
    <property type="match status" value="1"/>
</dbReference>
<dbReference type="PROSITE" id="PS50263">
    <property type="entry name" value="CN_HYDROLASE"/>
    <property type="match status" value="1"/>
</dbReference>
<evidence type="ECO:0000256" key="5">
    <source>
        <dbReference type="ARBA" id="ARBA00022989"/>
    </source>
</evidence>
<dbReference type="Proteomes" id="UP000294853">
    <property type="component" value="Chromosome"/>
</dbReference>
<keyword evidence="7 8" id="KW-0012">Acyltransferase</keyword>
<dbReference type="InterPro" id="IPR036526">
    <property type="entry name" value="C-N_Hydrolase_sf"/>
</dbReference>
<dbReference type="EMBL" id="CP038436">
    <property type="protein sequence ID" value="QBX57066.1"/>
    <property type="molecule type" value="Genomic_DNA"/>
</dbReference>
<evidence type="ECO:0000256" key="3">
    <source>
        <dbReference type="ARBA" id="ARBA00022679"/>
    </source>
</evidence>
<evidence type="ECO:0000313" key="11">
    <source>
        <dbReference type="EMBL" id="QBX57066.1"/>
    </source>
</evidence>
<proteinExistence type="inferred from homology"/>
<dbReference type="Gene3D" id="3.60.110.10">
    <property type="entry name" value="Carbon-nitrogen hydrolase"/>
    <property type="match status" value="1"/>
</dbReference>
<feature type="transmembrane region" description="Helical" evidence="8">
    <location>
        <begin position="71"/>
        <end position="87"/>
    </location>
</feature>
<dbReference type="AlphaFoldDB" id="A0A4P7II71"/>
<evidence type="ECO:0000256" key="4">
    <source>
        <dbReference type="ARBA" id="ARBA00022692"/>
    </source>
</evidence>
<feature type="transmembrane region" description="Helical" evidence="8">
    <location>
        <begin position="220"/>
        <end position="239"/>
    </location>
</feature>
<dbReference type="PANTHER" id="PTHR38686:SF1">
    <property type="entry name" value="APOLIPOPROTEIN N-ACYLTRANSFERASE"/>
    <property type="match status" value="1"/>
</dbReference>
<evidence type="ECO:0000256" key="9">
    <source>
        <dbReference type="SAM" id="MobiDB-lite"/>
    </source>
</evidence>
<comment type="catalytic activity">
    <reaction evidence="8">
        <text>N-terminal S-1,2-diacyl-sn-glyceryl-L-cysteinyl-[lipoprotein] + a glycerophospholipid = N-acyl-S-1,2-diacyl-sn-glyceryl-L-cysteinyl-[lipoprotein] + a 2-acyl-sn-glycero-3-phospholipid + H(+)</text>
        <dbReference type="Rhea" id="RHEA:48228"/>
        <dbReference type="Rhea" id="RHEA-COMP:14681"/>
        <dbReference type="Rhea" id="RHEA-COMP:14684"/>
        <dbReference type="ChEBI" id="CHEBI:15378"/>
        <dbReference type="ChEBI" id="CHEBI:136912"/>
        <dbReference type="ChEBI" id="CHEBI:140656"/>
        <dbReference type="ChEBI" id="CHEBI:140657"/>
        <dbReference type="ChEBI" id="CHEBI:140660"/>
        <dbReference type="EC" id="2.3.1.269"/>
    </reaction>
</comment>
<accession>A0A4P7II71</accession>
<feature type="transmembrane region" description="Helical" evidence="8">
    <location>
        <begin position="46"/>
        <end position="65"/>
    </location>
</feature>
<keyword evidence="12" id="KW-1185">Reference proteome</keyword>
<evidence type="ECO:0000256" key="1">
    <source>
        <dbReference type="ARBA" id="ARBA00004651"/>
    </source>
</evidence>
<dbReference type="CDD" id="cd07571">
    <property type="entry name" value="ALP_N-acyl_transferase"/>
    <property type="match status" value="1"/>
</dbReference>
<comment type="subcellular location">
    <subcellularLocation>
        <location evidence="1 8">Cell membrane</location>
        <topology evidence="1 8">Multi-pass membrane protein</topology>
    </subcellularLocation>
</comment>
<dbReference type="HAMAP" id="MF_01148">
    <property type="entry name" value="Lnt"/>
    <property type="match status" value="1"/>
</dbReference>
<sequence length="561" mass="60364">MRGEPRRRRQLRTAGRQPVLRWSEAPPLPPHRCWGSRAFQVVGYRLPVLLRCFTAVGGGLALAAAFEPVGLAWLMPPAVAVLVLAVRDLPLRRAWVVSLLFGVAFCFAVMVWMRAVGTDAWIAMCSVEAAFFVPLGLGLALAVRHRWWPLWTALWWVAIETWRGDWPFSGMPFGRLAYATADTVWAPALPWVGMTGVSLLVALSGTTLAWLVVAGRRRPVAAVAGLAALAVVIAGPWVWRYSTDTDGELTVAAVQGDVPGSGTDVAAVHRGVTANHVAATEELARAVRAGERPAPDLVVWPENSTAVDPFRDSEINAAVQRAVDAVGVPILVGAMVDAPRETQVLNQGIVWRPGAGGGDRYTKRHPVPYGEYIPFRGSLFPSDYGKLRMIPRDMVRGTRLEPLRAAGTRVADAICFDVAYDDGIADQLQRGGELITVQTSNAMFINTGQIDQQFEISRLRAIEGGRWVVVAAINGVSGIIAPDGEVVASAAPRTQEVLVETVGLSSQVTPASRAGVWTGRLIVLLVLAHAVSCVAASRRERRHGTLSPPGSARVERTAAVQ</sequence>
<reference evidence="11 12" key="1">
    <citation type="submission" date="2019-03" db="EMBL/GenBank/DDBJ databases">
        <title>Three New Species of Nocardioides, Nocardioides euryhalodurans sp. nov., Nocardioides seonyuensis sp. nov. and Nocardioides eburneoflavus sp. nov. Iolated from Soil.</title>
        <authorList>
            <person name="Roh S.G."/>
            <person name="Lee C."/>
            <person name="Kim M.-K."/>
            <person name="Kim S.B."/>
        </authorList>
    </citation>
    <scope>NUCLEOTIDE SEQUENCE [LARGE SCALE GENOMIC DNA]</scope>
    <source>
        <strain evidence="11 12">MMS17-SY207-3</strain>
    </source>
</reference>
<keyword evidence="2 8" id="KW-1003">Cell membrane</keyword>
<evidence type="ECO:0000313" key="12">
    <source>
        <dbReference type="Proteomes" id="UP000294853"/>
    </source>
</evidence>
<dbReference type="GO" id="GO:0005886">
    <property type="term" value="C:plasma membrane"/>
    <property type="evidence" value="ECO:0007669"/>
    <property type="project" value="UniProtKB-SubCell"/>
</dbReference>
<keyword evidence="3 8" id="KW-0808">Transferase</keyword>
<feature type="transmembrane region" description="Helical" evidence="8">
    <location>
        <begin position="94"/>
        <end position="115"/>
    </location>
</feature>
<comment type="pathway">
    <text evidence="8">Protein modification; lipoprotein biosynthesis (N-acyl transfer).</text>
</comment>
<keyword evidence="4 8" id="KW-0812">Transmembrane</keyword>
<dbReference type="InterPro" id="IPR045378">
    <property type="entry name" value="LNT_N"/>
</dbReference>
<dbReference type="InterPro" id="IPR004563">
    <property type="entry name" value="Apolipo_AcylTrfase"/>
</dbReference>
<dbReference type="EC" id="2.3.1.269" evidence="8"/>
<feature type="region of interest" description="Disordered" evidence="9">
    <location>
        <begin position="538"/>
        <end position="561"/>
    </location>
</feature>
<dbReference type="SUPFAM" id="SSF56317">
    <property type="entry name" value="Carbon-nitrogen hydrolase"/>
    <property type="match status" value="1"/>
</dbReference>
<dbReference type="GO" id="GO:0042158">
    <property type="term" value="P:lipoprotein biosynthetic process"/>
    <property type="evidence" value="ECO:0007669"/>
    <property type="project" value="UniProtKB-UniRule"/>
</dbReference>
<dbReference type="KEGG" id="nsn:EXE58_17585"/>
<protein>
    <recommendedName>
        <fullName evidence="8">Apolipoprotein N-acyltransferase</fullName>
        <shortName evidence="8">ALP N-acyltransferase</shortName>
        <ecNumber evidence="8">2.3.1.269</ecNumber>
    </recommendedName>
</protein>
<dbReference type="PANTHER" id="PTHR38686">
    <property type="entry name" value="APOLIPOPROTEIN N-ACYLTRANSFERASE"/>
    <property type="match status" value="1"/>
</dbReference>
<dbReference type="Pfam" id="PF00795">
    <property type="entry name" value="CN_hydrolase"/>
    <property type="match status" value="1"/>
</dbReference>
<dbReference type="OrthoDB" id="9804277at2"/>
<feature type="domain" description="CN hydrolase" evidence="10">
    <location>
        <begin position="249"/>
        <end position="504"/>
    </location>
</feature>
<dbReference type="GO" id="GO:0016410">
    <property type="term" value="F:N-acyltransferase activity"/>
    <property type="evidence" value="ECO:0007669"/>
    <property type="project" value="UniProtKB-UniRule"/>
</dbReference>
<name>A0A4P7II71_9ACTN</name>
<keyword evidence="11" id="KW-0449">Lipoprotein</keyword>
<evidence type="ECO:0000259" key="10">
    <source>
        <dbReference type="PROSITE" id="PS50263"/>
    </source>
</evidence>
<evidence type="ECO:0000256" key="2">
    <source>
        <dbReference type="ARBA" id="ARBA00022475"/>
    </source>
</evidence>
<evidence type="ECO:0000256" key="6">
    <source>
        <dbReference type="ARBA" id="ARBA00023136"/>
    </source>
</evidence>
<evidence type="ECO:0000256" key="8">
    <source>
        <dbReference type="HAMAP-Rule" id="MF_01148"/>
    </source>
</evidence>
<dbReference type="InterPro" id="IPR003010">
    <property type="entry name" value="C-N_Hydrolase"/>
</dbReference>
<keyword evidence="5 8" id="KW-1133">Transmembrane helix</keyword>
<organism evidence="11 12">
    <name type="scientific">Nocardioides seonyuensis</name>
    <dbReference type="NCBI Taxonomy" id="2518371"/>
    <lineage>
        <taxon>Bacteria</taxon>
        <taxon>Bacillati</taxon>
        <taxon>Actinomycetota</taxon>
        <taxon>Actinomycetes</taxon>
        <taxon>Propionibacteriales</taxon>
        <taxon>Nocardioidaceae</taxon>
        <taxon>Nocardioides</taxon>
    </lineage>
</organism>
<feature type="transmembrane region" description="Helical" evidence="8">
    <location>
        <begin position="188"/>
        <end position="213"/>
    </location>
</feature>
<feature type="transmembrane region" description="Helical" evidence="8">
    <location>
        <begin position="150"/>
        <end position="168"/>
    </location>
</feature>
<gene>
    <name evidence="8 11" type="primary">lnt</name>
    <name evidence="11" type="ORF">EXE58_17585</name>
</gene>